<accession>C4JA84</accession>
<protein>
    <submittedName>
        <fullName evidence="1">Uncharacterized protein</fullName>
    </submittedName>
</protein>
<proteinExistence type="evidence at transcript level"/>
<sequence>MVKMGEKLAWISEELVSSMEHMILPCSASLRESYAPAEIHDDHANIVGAPPGQRQLCQQHGRVGARLVGVLLAHTLDNRRSVLGARAGCREGHAVRASGRRRRTVATEARPDDLARHLVGHDVPQAVAGQDQTLVVVGALRHRYLRLRRHKRL</sequence>
<evidence type="ECO:0000313" key="1">
    <source>
        <dbReference type="EMBL" id="ACR38084.1"/>
    </source>
</evidence>
<name>C4JA84_MAIZE</name>
<dbReference type="AlphaFoldDB" id="C4JA84"/>
<reference evidence="1" key="2">
    <citation type="submission" date="2012-06" db="EMBL/GenBank/DDBJ databases">
        <authorList>
            <person name="Yu Y."/>
            <person name="Currie J."/>
            <person name="Lomeli R."/>
            <person name="Angelova A."/>
            <person name="Collura K."/>
            <person name="Wissotski M."/>
            <person name="Campos D."/>
            <person name="Kudrna D."/>
            <person name="Golser W."/>
            <person name="Ashely E."/>
            <person name="Descour A."/>
            <person name="Fernandes J."/>
            <person name="Soderlund C."/>
            <person name="Walbot V."/>
        </authorList>
    </citation>
    <scope>NUCLEOTIDE SEQUENCE</scope>
    <source>
        <strain evidence="1">B73</strain>
    </source>
</reference>
<organism evidence="1">
    <name type="scientific">Zea mays</name>
    <name type="common">Maize</name>
    <dbReference type="NCBI Taxonomy" id="4577"/>
    <lineage>
        <taxon>Eukaryota</taxon>
        <taxon>Viridiplantae</taxon>
        <taxon>Streptophyta</taxon>
        <taxon>Embryophyta</taxon>
        <taxon>Tracheophyta</taxon>
        <taxon>Spermatophyta</taxon>
        <taxon>Magnoliopsida</taxon>
        <taxon>Liliopsida</taxon>
        <taxon>Poales</taxon>
        <taxon>Poaceae</taxon>
        <taxon>PACMAD clade</taxon>
        <taxon>Panicoideae</taxon>
        <taxon>Andropogonodae</taxon>
        <taxon>Andropogoneae</taxon>
        <taxon>Tripsacinae</taxon>
        <taxon>Zea</taxon>
    </lineage>
</organism>
<reference evidence="1" key="1">
    <citation type="journal article" date="2009" name="PLoS Genet.">
        <title>Sequencing, mapping, and analysis of 27,455 maize full-length cDNAs.</title>
        <authorList>
            <person name="Soderlund C."/>
            <person name="Descour A."/>
            <person name="Kudrna D."/>
            <person name="Bomhoff M."/>
            <person name="Boyd L."/>
            <person name="Currie J."/>
            <person name="Angelova A."/>
            <person name="Collura K."/>
            <person name="Wissotski M."/>
            <person name="Ashley E."/>
            <person name="Morrow D."/>
            <person name="Fernandes J."/>
            <person name="Walbot V."/>
            <person name="Yu Y."/>
        </authorList>
    </citation>
    <scope>NUCLEOTIDE SEQUENCE</scope>
    <source>
        <strain evidence="1">B73</strain>
    </source>
</reference>
<dbReference type="EMBL" id="BT087731">
    <property type="protein sequence ID" value="ACR38084.1"/>
    <property type="molecule type" value="mRNA"/>
</dbReference>